<dbReference type="CDD" id="cd17254">
    <property type="entry name" value="RMtype1_S_FclI-TRD1-CR1_like"/>
    <property type="match status" value="1"/>
</dbReference>
<dbReference type="GO" id="GO:0003677">
    <property type="term" value="F:DNA binding"/>
    <property type="evidence" value="ECO:0007669"/>
    <property type="project" value="UniProtKB-KW"/>
</dbReference>
<feature type="domain" description="Type I restriction modification DNA specificity" evidence="4">
    <location>
        <begin position="7"/>
        <end position="170"/>
    </location>
</feature>
<dbReference type="PANTHER" id="PTHR30408:SF12">
    <property type="entry name" value="TYPE I RESTRICTION ENZYME MJAVIII SPECIFICITY SUBUNIT"/>
    <property type="match status" value="1"/>
</dbReference>
<evidence type="ECO:0000259" key="4">
    <source>
        <dbReference type="Pfam" id="PF01420"/>
    </source>
</evidence>
<proteinExistence type="inferred from homology"/>
<dbReference type="KEGG" id="npi:G7071_09845"/>
<gene>
    <name evidence="5" type="ORF">G7071_09845</name>
</gene>
<evidence type="ECO:0000313" key="6">
    <source>
        <dbReference type="Proteomes" id="UP000502035"/>
    </source>
</evidence>
<evidence type="ECO:0000313" key="5">
    <source>
        <dbReference type="EMBL" id="QIK75701.1"/>
    </source>
</evidence>
<keyword evidence="6" id="KW-1185">Reference proteome</keyword>
<dbReference type="InterPro" id="IPR000055">
    <property type="entry name" value="Restrct_endonuc_typeI_TRD"/>
</dbReference>
<evidence type="ECO:0000256" key="1">
    <source>
        <dbReference type="ARBA" id="ARBA00010923"/>
    </source>
</evidence>
<name>A0A6G7YGD3_9ACTN</name>
<keyword evidence="2" id="KW-0680">Restriction system</keyword>
<dbReference type="PANTHER" id="PTHR30408">
    <property type="entry name" value="TYPE-1 RESTRICTION ENZYME ECOKI SPECIFICITY PROTEIN"/>
    <property type="match status" value="1"/>
</dbReference>
<dbReference type="EMBL" id="CP049866">
    <property type="protein sequence ID" value="QIK75701.1"/>
    <property type="molecule type" value="Genomic_DNA"/>
</dbReference>
<dbReference type="Proteomes" id="UP000502035">
    <property type="component" value="Chromosome"/>
</dbReference>
<evidence type="ECO:0000256" key="3">
    <source>
        <dbReference type="ARBA" id="ARBA00023125"/>
    </source>
</evidence>
<dbReference type="InterPro" id="IPR052021">
    <property type="entry name" value="Type-I_RS_S_subunit"/>
</dbReference>
<dbReference type="GO" id="GO:0009307">
    <property type="term" value="P:DNA restriction-modification system"/>
    <property type="evidence" value="ECO:0007669"/>
    <property type="project" value="UniProtKB-KW"/>
</dbReference>
<keyword evidence="3" id="KW-0238">DNA-binding</keyword>
<dbReference type="Gene3D" id="3.90.220.20">
    <property type="entry name" value="DNA methylase specificity domains"/>
    <property type="match status" value="2"/>
</dbReference>
<organism evidence="5 6">
    <name type="scientific">Nocardioides piscis</name>
    <dbReference type="NCBI Taxonomy" id="2714938"/>
    <lineage>
        <taxon>Bacteria</taxon>
        <taxon>Bacillati</taxon>
        <taxon>Actinomycetota</taxon>
        <taxon>Actinomycetes</taxon>
        <taxon>Propionibacteriales</taxon>
        <taxon>Nocardioidaceae</taxon>
        <taxon>Nocardioides</taxon>
    </lineage>
</organism>
<comment type="similarity">
    <text evidence="1">Belongs to the type-I restriction system S methylase family.</text>
</comment>
<sequence>MSDTTLEWPDRTLESLATYLNGYAFKPRHWGDEGLPIVRIRELLDEDVEPDRYAGNEAAAFKIDDGDLIFSWSATLAALIWTRGPALLNQHLFKVSPAADVDRDFLNHLLNFHLEALAARSHGTTMKHITRGDLASHSVRLPQRNEQVRIAKVLNTLDEQIRAAESITEKLVTIEGAVLNDLLRGIPEGSDRRLGDLLLTPPKNGYSPVAASEQTGAYMLGLGCLTRRGFVPRQLKHAPRRDTRLQPFLLRDGDVLMSRSNTRELVGQVGIFRDVGAPCYYPDLMMRLVPSESIGAEYLAIVLNSASVRRQIMNVASGTSGSMVKVSRSIVEALTLPVPAPVDQDRIVAAVVGLRSALDLELEQLQKTRLLKVGLMRDLLTGLVRVPSGASS</sequence>
<evidence type="ECO:0000256" key="2">
    <source>
        <dbReference type="ARBA" id="ARBA00022747"/>
    </source>
</evidence>
<dbReference type="REBASE" id="395772">
    <property type="entry name" value="S.Nsp12AORF9840P"/>
</dbReference>
<dbReference type="RefSeq" id="WP_166318032.1">
    <property type="nucleotide sequence ID" value="NZ_CP049866.1"/>
</dbReference>
<accession>A0A6G7YGD3</accession>
<dbReference type="AlphaFoldDB" id="A0A6G7YGD3"/>
<dbReference type="SUPFAM" id="SSF116734">
    <property type="entry name" value="DNA methylase specificity domain"/>
    <property type="match status" value="2"/>
</dbReference>
<reference evidence="5 6" key="1">
    <citation type="submission" date="2020-03" db="EMBL/GenBank/DDBJ databases">
        <title>Nocardioides sp. nov., isolated from fish.</title>
        <authorList>
            <person name="Hyun D.-W."/>
            <person name="Bae J.-W."/>
        </authorList>
    </citation>
    <scope>NUCLEOTIDE SEQUENCE [LARGE SCALE GENOMIC DNA]</scope>
    <source>
        <strain evidence="5 6">HDW12A</strain>
    </source>
</reference>
<dbReference type="InterPro" id="IPR044946">
    <property type="entry name" value="Restrct_endonuc_typeI_TRD_sf"/>
</dbReference>
<protein>
    <recommendedName>
        <fullName evidence="4">Type I restriction modification DNA specificity domain-containing protein</fullName>
    </recommendedName>
</protein>
<dbReference type="Pfam" id="PF01420">
    <property type="entry name" value="Methylase_S"/>
    <property type="match status" value="1"/>
</dbReference>